<dbReference type="PANTHER" id="PTHR14381">
    <property type="entry name" value="DACTYLIN"/>
    <property type="match status" value="1"/>
</dbReference>
<organism evidence="2 3">
    <name type="scientific">Zootermopsis nevadensis</name>
    <name type="common">Dampwood termite</name>
    <dbReference type="NCBI Taxonomy" id="136037"/>
    <lineage>
        <taxon>Eukaryota</taxon>
        <taxon>Metazoa</taxon>
        <taxon>Ecdysozoa</taxon>
        <taxon>Arthropoda</taxon>
        <taxon>Hexapoda</taxon>
        <taxon>Insecta</taxon>
        <taxon>Pterygota</taxon>
        <taxon>Neoptera</taxon>
        <taxon>Polyneoptera</taxon>
        <taxon>Dictyoptera</taxon>
        <taxon>Blattodea</taxon>
        <taxon>Blattoidea</taxon>
        <taxon>Termitoidae</taxon>
        <taxon>Termopsidae</taxon>
        <taxon>Zootermopsis</taxon>
    </lineage>
</organism>
<dbReference type="PANTHER" id="PTHR14381:SF1">
    <property type="entry name" value="F-BOX_WD REPEAT-CONTAINING PROTEIN 4"/>
    <property type="match status" value="1"/>
</dbReference>
<name>A0A067QN05_ZOONE</name>
<evidence type="ECO:0000313" key="2">
    <source>
        <dbReference type="EMBL" id="KDR10684.1"/>
    </source>
</evidence>
<feature type="domain" description="F-box" evidence="1">
    <location>
        <begin position="12"/>
        <end position="57"/>
    </location>
</feature>
<gene>
    <name evidence="2" type="ORF">L798_14363</name>
</gene>
<dbReference type="AlphaFoldDB" id="A0A067QN05"/>
<dbReference type="InterPro" id="IPR001810">
    <property type="entry name" value="F-box_dom"/>
</dbReference>
<proteinExistence type="predicted"/>
<dbReference type="SMART" id="SM00256">
    <property type="entry name" value="FBOX"/>
    <property type="match status" value="1"/>
</dbReference>
<keyword evidence="3" id="KW-1185">Reference proteome</keyword>
<sequence>MNASARKEKDKLGSLEILPTEVLLVIFKYCTLRALGNVCQTCKRLNGVVSDFIWYEKSRKALVTNQISADIQARSSHILSATNKCRIACNWIRCRYKEKIYYPFKTKHLPWLVLERDLLWLSRGKCIQAFRRKRSGLVHVPCISLMGHSDDVCRFVSAGGLIVSGGR</sequence>
<dbReference type="GO" id="GO:0031146">
    <property type="term" value="P:SCF-dependent proteasomal ubiquitin-dependent protein catabolic process"/>
    <property type="evidence" value="ECO:0007669"/>
    <property type="project" value="TreeGrafter"/>
</dbReference>
<dbReference type="Pfam" id="PF12937">
    <property type="entry name" value="F-box-like"/>
    <property type="match status" value="1"/>
</dbReference>
<reference evidence="2 3" key="1">
    <citation type="journal article" date="2014" name="Nat. Commun.">
        <title>Molecular traces of alternative social organization in a termite genome.</title>
        <authorList>
            <person name="Terrapon N."/>
            <person name="Li C."/>
            <person name="Robertson H.M."/>
            <person name="Ji L."/>
            <person name="Meng X."/>
            <person name="Booth W."/>
            <person name="Chen Z."/>
            <person name="Childers C.P."/>
            <person name="Glastad K.M."/>
            <person name="Gokhale K."/>
            <person name="Gowin J."/>
            <person name="Gronenberg W."/>
            <person name="Hermansen R.A."/>
            <person name="Hu H."/>
            <person name="Hunt B.G."/>
            <person name="Huylmans A.K."/>
            <person name="Khalil S.M."/>
            <person name="Mitchell R.D."/>
            <person name="Munoz-Torres M.C."/>
            <person name="Mustard J.A."/>
            <person name="Pan H."/>
            <person name="Reese J.T."/>
            <person name="Scharf M.E."/>
            <person name="Sun F."/>
            <person name="Vogel H."/>
            <person name="Xiao J."/>
            <person name="Yang W."/>
            <person name="Yang Z."/>
            <person name="Yang Z."/>
            <person name="Zhou J."/>
            <person name="Zhu J."/>
            <person name="Brent C.S."/>
            <person name="Elsik C.G."/>
            <person name="Goodisman M.A."/>
            <person name="Liberles D.A."/>
            <person name="Roe R.M."/>
            <person name="Vargo E.L."/>
            <person name="Vilcinskas A."/>
            <person name="Wang J."/>
            <person name="Bornberg-Bauer E."/>
            <person name="Korb J."/>
            <person name="Zhang G."/>
            <person name="Liebig J."/>
        </authorList>
    </citation>
    <scope>NUCLEOTIDE SEQUENCE [LARGE SCALE GENOMIC DNA]</scope>
    <source>
        <tissue evidence="2">Whole organism</tissue>
    </source>
</reference>
<dbReference type="SUPFAM" id="SSF81383">
    <property type="entry name" value="F-box domain"/>
    <property type="match status" value="1"/>
</dbReference>
<dbReference type="PROSITE" id="PS50181">
    <property type="entry name" value="FBOX"/>
    <property type="match status" value="1"/>
</dbReference>
<dbReference type="InterPro" id="IPR052301">
    <property type="entry name" value="SCF_F-box/WD-repeat"/>
</dbReference>
<dbReference type="EMBL" id="KK853149">
    <property type="protein sequence ID" value="KDR10684.1"/>
    <property type="molecule type" value="Genomic_DNA"/>
</dbReference>
<accession>A0A067QN05</accession>
<dbReference type="Proteomes" id="UP000027135">
    <property type="component" value="Unassembled WGS sequence"/>
</dbReference>
<dbReference type="GO" id="GO:0019005">
    <property type="term" value="C:SCF ubiquitin ligase complex"/>
    <property type="evidence" value="ECO:0007669"/>
    <property type="project" value="TreeGrafter"/>
</dbReference>
<dbReference type="InParanoid" id="A0A067QN05"/>
<evidence type="ECO:0000259" key="1">
    <source>
        <dbReference type="PROSITE" id="PS50181"/>
    </source>
</evidence>
<protein>
    <submittedName>
        <fullName evidence="2">F-box/WD repeat-containing protein 4</fullName>
    </submittedName>
</protein>
<evidence type="ECO:0000313" key="3">
    <source>
        <dbReference type="Proteomes" id="UP000027135"/>
    </source>
</evidence>
<dbReference type="Gene3D" id="1.20.1280.50">
    <property type="match status" value="1"/>
</dbReference>
<dbReference type="STRING" id="136037.A0A067QN05"/>
<dbReference type="InterPro" id="IPR036047">
    <property type="entry name" value="F-box-like_dom_sf"/>
</dbReference>